<dbReference type="Proteomes" id="UP001060215">
    <property type="component" value="Chromosome 5"/>
</dbReference>
<reference evidence="1 2" key="1">
    <citation type="journal article" date="2022" name="Plant J.">
        <title>Chromosome-level genome of Camellia lanceoleosa provides a valuable resource for understanding genome evolution and self-incompatibility.</title>
        <authorList>
            <person name="Gong W."/>
            <person name="Xiao S."/>
            <person name="Wang L."/>
            <person name="Liao Z."/>
            <person name="Chang Y."/>
            <person name="Mo W."/>
            <person name="Hu G."/>
            <person name="Li W."/>
            <person name="Zhao G."/>
            <person name="Zhu H."/>
            <person name="Hu X."/>
            <person name="Ji K."/>
            <person name="Xiang X."/>
            <person name="Song Q."/>
            <person name="Yuan D."/>
            <person name="Jin S."/>
            <person name="Zhang L."/>
        </authorList>
    </citation>
    <scope>NUCLEOTIDE SEQUENCE [LARGE SCALE GENOMIC DNA]</scope>
    <source>
        <strain evidence="1">SQ_2022a</strain>
    </source>
</reference>
<comment type="caution">
    <text evidence="1">The sequence shown here is derived from an EMBL/GenBank/DDBJ whole genome shotgun (WGS) entry which is preliminary data.</text>
</comment>
<keyword evidence="2" id="KW-1185">Reference proteome</keyword>
<protein>
    <submittedName>
        <fullName evidence="1">Uncharacterized protein</fullName>
    </submittedName>
</protein>
<accession>A0ACC0HBL3</accession>
<organism evidence="1 2">
    <name type="scientific">Camellia lanceoleosa</name>
    <dbReference type="NCBI Taxonomy" id="1840588"/>
    <lineage>
        <taxon>Eukaryota</taxon>
        <taxon>Viridiplantae</taxon>
        <taxon>Streptophyta</taxon>
        <taxon>Embryophyta</taxon>
        <taxon>Tracheophyta</taxon>
        <taxon>Spermatophyta</taxon>
        <taxon>Magnoliopsida</taxon>
        <taxon>eudicotyledons</taxon>
        <taxon>Gunneridae</taxon>
        <taxon>Pentapetalae</taxon>
        <taxon>asterids</taxon>
        <taxon>Ericales</taxon>
        <taxon>Theaceae</taxon>
        <taxon>Camellia</taxon>
    </lineage>
</organism>
<sequence length="47" mass="5377">MKQGVLLICFQVPTIMSWFESSHEDFQFSHSMVARMKGNLNEIANAC</sequence>
<evidence type="ECO:0000313" key="2">
    <source>
        <dbReference type="Proteomes" id="UP001060215"/>
    </source>
</evidence>
<evidence type="ECO:0000313" key="1">
    <source>
        <dbReference type="EMBL" id="KAI8010922.1"/>
    </source>
</evidence>
<dbReference type="EMBL" id="CM045762">
    <property type="protein sequence ID" value="KAI8010922.1"/>
    <property type="molecule type" value="Genomic_DNA"/>
</dbReference>
<gene>
    <name evidence="1" type="ORF">LOK49_LG06G00680</name>
</gene>
<proteinExistence type="predicted"/>
<name>A0ACC0HBL3_9ERIC</name>